<dbReference type="Pfam" id="PF13280">
    <property type="entry name" value="WYL"/>
    <property type="match status" value="1"/>
</dbReference>
<evidence type="ECO:0000256" key="2">
    <source>
        <dbReference type="ARBA" id="ARBA00023163"/>
    </source>
</evidence>
<sequence>MKASRLLSIMMMLQARGRMTAPALAEALEVSERTILRDIDQLSTAGVPIWGDRGRNGGFQLREGWSTDLTGLTEHEAHALFLAGLPGPATELGLDGMASSARLKMIASLSPDSREQADRVASRLHIDTVDWYRAQETPLFLREVANAVWGSYRIEVKYESWQGLSSRELEPLGLVLKGGTWYLIAKMVGKPGALTFRLANINELKTSRRRFKRPARFDLAKHWRDAMNRYETDLYRLTAHIAVSPRGENWLANARIKTAPVLQGAGSAEVPSGWKEFLMPIESIEHGARKLLEYGSNLKIVGPQELKNKFMEELSQLKSLYKKLRITHKSALKRREFACKRGAAMLTFVHPVCNDIRHWRAKTISTIGQAPSSAERIWVTRAWCGVLSPWRVGSPAARRARFRNRSNPLNSRLRIDSSIIRGSIRTGSWRRTLNKRWIA</sequence>
<dbReference type="InterPro" id="IPR036388">
    <property type="entry name" value="WH-like_DNA-bd_sf"/>
</dbReference>
<dbReference type="PANTHER" id="PTHR34580">
    <property type="match status" value="1"/>
</dbReference>
<gene>
    <name evidence="4" type="ORF">R69658_06601</name>
</gene>
<dbReference type="Pfam" id="PF25583">
    <property type="entry name" value="WCX"/>
    <property type="match status" value="1"/>
</dbReference>
<dbReference type="InterPro" id="IPR026881">
    <property type="entry name" value="WYL_dom"/>
</dbReference>
<evidence type="ECO:0000256" key="1">
    <source>
        <dbReference type="ARBA" id="ARBA00023015"/>
    </source>
</evidence>
<name>A0ABM8SWT4_9BURK</name>
<reference evidence="4 5" key="1">
    <citation type="submission" date="2021-02" db="EMBL/GenBank/DDBJ databases">
        <authorList>
            <person name="Vanwijnsberghe S."/>
        </authorList>
    </citation>
    <scope>NUCLEOTIDE SEQUENCE [LARGE SCALE GENOMIC DNA]</scope>
    <source>
        <strain evidence="4 5">R-69658</strain>
    </source>
</reference>
<keyword evidence="2" id="KW-0804">Transcription</keyword>
<organism evidence="4 5">
    <name type="scientific">Paraburkholderia aspalathi</name>
    <dbReference type="NCBI Taxonomy" id="1324617"/>
    <lineage>
        <taxon>Bacteria</taxon>
        <taxon>Pseudomonadati</taxon>
        <taxon>Pseudomonadota</taxon>
        <taxon>Betaproteobacteria</taxon>
        <taxon>Burkholderiales</taxon>
        <taxon>Burkholderiaceae</taxon>
        <taxon>Paraburkholderia</taxon>
    </lineage>
</organism>
<comment type="caution">
    <text evidence="4">The sequence shown here is derived from an EMBL/GenBank/DDBJ whole genome shotgun (WGS) entry which is preliminary data.</text>
</comment>
<proteinExistence type="predicted"/>
<feature type="domain" description="HTH deoR-type" evidence="3">
    <location>
        <begin position="2"/>
        <end position="62"/>
    </location>
</feature>
<dbReference type="PANTHER" id="PTHR34580:SF1">
    <property type="entry name" value="PROTEIN PAFC"/>
    <property type="match status" value="1"/>
</dbReference>
<dbReference type="InterPro" id="IPR051534">
    <property type="entry name" value="CBASS_pafABC_assoc_protein"/>
</dbReference>
<evidence type="ECO:0000259" key="3">
    <source>
        <dbReference type="PROSITE" id="PS51000"/>
    </source>
</evidence>
<keyword evidence="5" id="KW-1185">Reference proteome</keyword>
<dbReference type="Pfam" id="PF08279">
    <property type="entry name" value="HTH_11"/>
    <property type="match status" value="1"/>
</dbReference>
<dbReference type="PROSITE" id="PS51000">
    <property type="entry name" value="HTH_DEOR_2"/>
    <property type="match status" value="1"/>
</dbReference>
<dbReference type="SUPFAM" id="SSF46785">
    <property type="entry name" value="Winged helix' DNA-binding domain"/>
    <property type="match status" value="1"/>
</dbReference>
<keyword evidence="1" id="KW-0805">Transcription regulation</keyword>
<dbReference type="PROSITE" id="PS52050">
    <property type="entry name" value="WYL"/>
    <property type="match status" value="1"/>
</dbReference>
<accession>A0ABM8SWT4</accession>
<protein>
    <recommendedName>
        <fullName evidence="3">HTH deoR-type domain-containing protein</fullName>
    </recommendedName>
</protein>
<dbReference type="EMBL" id="CAJNAU010000094">
    <property type="protein sequence ID" value="CAE6838145.1"/>
    <property type="molecule type" value="Genomic_DNA"/>
</dbReference>
<dbReference type="Proteomes" id="UP000674425">
    <property type="component" value="Unassembled WGS sequence"/>
</dbReference>
<dbReference type="Gene3D" id="1.10.10.10">
    <property type="entry name" value="Winged helix-like DNA-binding domain superfamily/Winged helix DNA-binding domain"/>
    <property type="match status" value="1"/>
</dbReference>
<evidence type="ECO:0000313" key="4">
    <source>
        <dbReference type="EMBL" id="CAE6838145.1"/>
    </source>
</evidence>
<dbReference type="InterPro" id="IPR013196">
    <property type="entry name" value="HTH_11"/>
</dbReference>
<dbReference type="InterPro" id="IPR001034">
    <property type="entry name" value="DeoR_HTH"/>
</dbReference>
<evidence type="ECO:0000313" key="5">
    <source>
        <dbReference type="Proteomes" id="UP000674425"/>
    </source>
</evidence>
<dbReference type="InterPro" id="IPR036390">
    <property type="entry name" value="WH_DNA-bd_sf"/>
</dbReference>
<dbReference type="InterPro" id="IPR057727">
    <property type="entry name" value="WCX_dom"/>
</dbReference>